<reference evidence="1" key="1">
    <citation type="submission" date="2019-08" db="EMBL/GenBank/DDBJ databases">
        <title>The genome of the North American firefly Photinus pyralis.</title>
        <authorList>
            <consortium name="Photinus pyralis genome working group"/>
            <person name="Fallon T.R."/>
            <person name="Sander Lower S.E."/>
            <person name="Weng J.-K."/>
        </authorList>
    </citation>
    <scope>NUCLEOTIDE SEQUENCE</scope>
    <source>
        <strain evidence="1">TRF0915ILg1</strain>
        <tissue evidence="1">Whole body</tissue>
    </source>
</reference>
<sequence length="119" mass="13635">MQQTLLNFPETCDIMSTQTGVIGVKTVTCFNALQIGKQAMSQMVGKQFTDIKLSRKDRALSLLSTSSSIRTDDEIIPVERQVLFQRICINKQSNEDLQKYLQYELAPMPLYLLDEHFPF</sequence>
<dbReference type="AlphaFoldDB" id="A0A8K0CU56"/>
<proteinExistence type="predicted"/>
<gene>
    <name evidence="1" type="ORF">ILUMI_14477</name>
</gene>
<organism evidence="1 2">
    <name type="scientific">Ignelater luminosus</name>
    <name type="common">Cucubano</name>
    <name type="synonym">Pyrophorus luminosus</name>
    <dbReference type="NCBI Taxonomy" id="2038154"/>
    <lineage>
        <taxon>Eukaryota</taxon>
        <taxon>Metazoa</taxon>
        <taxon>Ecdysozoa</taxon>
        <taxon>Arthropoda</taxon>
        <taxon>Hexapoda</taxon>
        <taxon>Insecta</taxon>
        <taxon>Pterygota</taxon>
        <taxon>Neoptera</taxon>
        <taxon>Endopterygota</taxon>
        <taxon>Coleoptera</taxon>
        <taxon>Polyphaga</taxon>
        <taxon>Elateriformia</taxon>
        <taxon>Elateroidea</taxon>
        <taxon>Elateridae</taxon>
        <taxon>Agrypninae</taxon>
        <taxon>Pyrophorini</taxon>
        <taxon>Ignelater</taxon>
    </lineage>
</organism>
<dbReference type="EMBL" id="VTPC01025225">
    <property type="protein sequence ID" value="KAF2891696.1"/>
    <property type="molecule type" value="Genomic_DNA"/>
</dbReference>
<protein>
    <submittedName>
        <fullName evidence="1">Uncharacterized protein</fullName>
    </submittedName>
</protein>
<dbReference type="OrthoDB" id="6777793at2759"/>
<accession>A0A8K0CU56</accession>
<comment type="caution">
    <text evidence="1">The sequence shown here is derived from an EMBL/GenBank/DDBJ whole genome shotgun (WGS) entry which is preliminary data.</text>
</comment>
<evidence type="ECO:0000313" key="1">
    <source>
        <dbReference type="EMBL" id="KAF2891696.1"/>
    </source>
</evidence>
<name>A0A8K0CU56_IGNLU</name>
<keyword evidence="2" id="KW-1185">Reference proteome</keyword>
<evidence type="ECO:0000313" key="2">
    <source>
        <dbReference type="Proteomes" id="UP000801492"/>
    </source>
</evidence>
<dbReference type="Proteomes" id="UP000801492">
    <property type="component" value="Unassembled WGS sequence"/>
</dbReference>